<evidence type="ECO:0008006" key="3">
    <source>
        <dbReference type="Google" id="ProtNLM"/>
    </source>
</evidence>
<gene>
    <name evidence="1" type="ORF">IMG5_190370</name>
</gene>
<dbReference type="InParanoid" id="G0R471"/>
<accession>G0R471</accession>
<reference evidence="1 2" key="1">
    <citation type="submission" date="2011-07" db="EMBL/GenBank/DDBJ databases">
        <authorList>
            <person name="Coyne R."/>
            <person name="Brami D."/>
            <person name="Johnson J."/>
            <person name="Hostetler J."/>
            <person name="Hannick L."/>
            <person name="Clark T."/>
            <person name="Cassidy-Hanley D."/>
            <person name="Inman J."/>
        </authorList>
    </citation>
    <scope>NUCLEOTIDE SEQUENCE [LARGE SCALE GENOMIC DNA]</scope>
    <source>
        <strain evidence="1 2">G5</strain>
    </source>
</reference>
<dbReference type="GeneID" id="14903813"/>
<dbReference type="AlphaFoldDB" id="G0R471"/>
<sequence length="225" mass="26407">MKVKIQIVFKENEESAVVKKQIWKCLACDKSQNNYTGKIGSYRVWKKFPLPKEISCERTNGNQNSRLTLVFGNNNYLYKTEQINNNNPHWKISEEFMYTCEAESLKTSHFNMYIQDDSGSLVSQISLTLFDICTGPIHNDMFLQTKEVQKKYIKQKLYNLQQVDNGRITFDIKMAQMINMKISCKSLNMILDENLSEKAYNFSMQIKVKKKKKFSLNNKQKVSQF</sequence>
<name>G0R471_ICHMU</name>
<evidence type="ECO:0000313" key="2">
    <source>
        <dbReference type="Proteomes" id="UP000008983"/>
    </source>
</evidence>
<proteinExistence type="predicted"/>
<evidence type="ECO:0000313" key="1">
    <source>
        <dbReference type="EMBL" id="EGR27742.1"/>
    </source>
</evidence>
<keyword evidence="2" id="KW-1185">Reference proteome</keyword>
<dbReference type="RefSeq" id="XP_004025194.1">
    <property type="nucleotide sequence ID" value="XM_004025145.1"/>
</dbReference>
<dbReference type="EMBL" id="GL984329">
    <property type="protein sequence ID" value="EGR27742.1"/>
    <property type="molecule type" value="Genomic_DNA"/>
</dbReference>
<organism evidence="1 2">
    <name type="scientific">Ichthyophthirius multifiliis</name>
    <name type="common">White spot disease agent</name>
    <name type="synonym">Ich</name>
    <dbReference type="NCBI Taxonomy" id="5932"/>
    <lineage>
        <taxon>Eukaryota</taxon>
        <taxon>Sar</taxon>
        <taxon>Alveolata</taxon>
        <taxon>Ciliophora</taxon>
        <taxon>Intramacronucleata</taxon>
        <taxon>Oligohymenophorea</taxon>
        <taxon>Hymenostomatida</taxon>
        <taxon>Ophryoglenina</taxon>
        <taxon>Ichthyophthirius</taxon>
    </lineage>
</organism>
<protein>
    <recommendedName>
        <fullName evidence="3">C2 domain-containing protein</fullName>
    </recommendedName>
</protein>
<dbReference type="Proteomes" id="UP000008983">
    <property type="component" value="Unassembled WGS sequence"/>
</dbReference>